<dbReference type="Proteomes" id="UP000637239">
    <property type="component" value="Chromosome 2"/>
</dbReference>
<keyword evidence="2" id="KW-1185">Reference proteome</keyword>
<dbReference type="KEGG" id="ache:ACHE_20035A"/>
<dbReference type="GeneID" id="66978936"/>
<organism evidence="1 2">
    <name type="scientific">Aspergillus chevalieri</name>
    <name type="common">Eurotium chevalieri</name>
    <dbReference type="NCBI Taxonomy" id="182096"/>
    <lineage>
        <taxon>Eukaryota</taxon>
        <taxon>Fungi</taxon>
        <taxon>Dikarya</taxon>
        <taxon>Ascomycota</taxon>
        <taxon>Pezizomycotina</taxon>
        <taxon>Eurotiomycetes</taxon>
        <taxon>Eurotiomycetidae</taxon>
        <taxon>Eurotiales</taxon>
        <taxon>Aspergillaceae</taxon>
        <taxon>Aspergillus</taxon>
        <taxon>Aspergillus subgen. Aspergillus</taxon>
    </lineage>
</organism>
<evidence type="ECO:0000313" key="1">
    <source>
        <dbReference type="EMBL" id="BCR84577.1"/>
    </source>
</evidence>
<sequence>MATNLLIYLLKNGDSDPLPKRRKVEDDSWRLQANLIRVVDRNGTLYNSAAARARANLLSTVEHPNDESLVRSAHDPLRDCDPV</sequence>
<dbReference type="RefSeq" id="XP_043133099.1">
    <property type="nucleotide sequence ID" value="XM_043284292.1"/>
</dbReference>
<name>A0A7R7VHQ5_ASPCH</name>
<proteinExistence type="predicted"/>
<evidence type="ECO:0000313" key="2">
    <source>
        <dbReference type="Proteomes" id="UP000637239"/>
    </source>
</evidence>
<gene>
    <name evidence="1" type="ORF">ACHE_20035A</name>
</gene>
<reference evidence="1" key="1">
    <citation type="submission" date="2021-01" db="EMBL/GenBank/DDBJ databases">
        <authorList>
            <consortium name="Aspergillus chevalieri M1 genome sequencing consortium"/>
            <person name="Kazuki M."/>
            <person name="Futagami T."/>
        </authorList>
    </citation>
    <scope>NUCLEOTIDE SEQUENCE</scope>
    <source>
        <strain evidence="1">M1</strain>
    </source>
</reference>
<accession>A0A7R7VHQ5</accession>
<dbReference type="AlphaFoldDB" id="A0A7R7VHQ5"/>
<reference evidence="1" key="2">
    <citation type="submission" date="2021-02" db="EMBL/GenBank/DDBJ databases">
        <title>Aspergillus chevalieri M1 genome sequence.</title>
        <authorList>
            <person name="Kadooka C."/>
            <person name="Mori K."/>
            <person name="Futagami T."/>
        </authorList>
    </citation>
    <scope>NUCLEOTIDE SEQUENCE</scope>
    <source>
        <strain evidence="1">M1</strain>
    </source>
</reference>
<dbReference type="EMBL" id="AP024417">
    <property type="protein sequence ID" value="BCR84577.1"/>
    <property type="molecule type" value="Genomic_DNA"/>
</dbReference>
<protein>
    <submittedName>
        <fullName evidence="1">Uncharacterized protein</fullName>
    </submittedName>
</protein>